<proteinExistence type="predicted"/>
<keyword evidence="3" id="KW-1185">Reference proteome</keyword>
<evidence type="ECO:0000313" key="3">
    <source>
        <dbReference type="Proteomes" id="UP001139125"/>
    </source>
</evidence>
<name>A0A9X2RE90_9BACT</name>
<comment type="caution">
    <text evidence="2">The sequence shown here is derived from an EMBL/GenBank/DDBJ whole genome shotgun (WGS) entry which is preliminary data.</text>
</comment>
<evidence type="ECO:0000256" key="1">
    <source>
        <dbReference type="SAM" id="Phobius"/>
    </source>
</evidence>
<gene>
    <name evidence="2" type="ORF">NM125_00655</name>
</gene>
<dbReference type="RefSeq" id="WP_255131831.1">
    <property type="nucleotide sequence ID" value="NZ_JANDBC010000001.1"/>
</dbReference>
<keyword evidence="1" id="KW-0472">Membrane</keyword>
<keyword evidence="1" id="KW-1133">Transmembrane helix</keyword>
<sequence length="207" mass="23475">MNIGIVTSYVIGGFMLISILAFNISLNTTGQETTISTINQEKRDNLVELISCDFNGLGYSDDVFNNEPIATSERNRIEFRTSPACVDNGDNTSGELVTLYADSTAFVSSTTNPNDFYLYREDKNGTTRFLVTYFKLKYYKRDVSSGNWEEQSDPAGSGTSQRGIKVRVEIMIESEEPIRISPQGDYIYHRTAWTREFLPNIMNHPWN</sequence>
<organism evidence="2 3">
    <name type="scientific">Gracilimonas sediminicola</name>
    <dbReference type="NCBI Taxonomy" id="2952158"/>
    <lineage>
        <taxon>Bacteria</taxon>
        <taxon>Pseudomonadati</taxon>
        <taxon>Balneolota</taxon>
        <taxon>Balneolia</taxon>
        <taxon>Balneolales</taxon>
        <taxon>Balneolaceae</taxon>
        <taxon>Gracilimonas</taxon>
    </lineage>
</organism>
<dbReference type="EMBL" id="JANDBC010000001">
    <property type="protein sequence ID" value="MCP9290083.1"/>
    <property type="molecule type" value="Genomic_DNA"/>
</dbReference>
<feature type="transmembrane region" description="Helical" evidence="1">
    <location>
        <begin position="6"/>
        <end position="26"/>
    </location>
</feature>
<dbReference type="AlphaFoldDB" id="A0A9X2RE90"/>
<reference evidence="2" key="1">
    <citation type="submission" date="2022-06" db="EMBL/GenBank/DDBJ databases">
        <title>Gracilimonas sp. CAU 1638 isolated from sea sediment.</title>
        <authorList>
            <person name="Kim W."/>
        </authorList>
    </citation>
    <scope>NUCLEOTIDE SEQUENCE</scope>
    <source>
        <strain evidence="2">CAU 1638</strain>
    </source>
</reference>
<evidence type="ECO:0000313" key="2">
    <source>
        <dbReference type="EMBL" id="MCP9290083.1"/>
    </source>
</evidence>
<accession>A0A9X2RE90</accession>
<keyword evidence="1" id="KW-0812">Transmembrane</keyword>
<protein>
    <submittedName>
        <fullName evidence="2">Uncharacterized protein</fullName>
    </submittedName>
</protein>
<dbReference type="Proteomes" id="UP001139125">
    <property type="component" value="Unassembled WGS sequence"/>
</dbReference>